<evidence type="ECO:0000313" key="2">
    <source>
        <dbReference type="Proteomes" id="UP000516437"/>
    </source>
</evidence>
<dbReference type="Proteomes" id="UP000516437">
    <property type="component" value="Chromosome 2"/>
</dbReference>
<reference evidence="1 2" key="1">
    <citation type="journal article" date="2019" name="Plant Biotechnol. J.">
        <title>The red bayberry genome and genetic basis of sex determination.</title>
        <authorList>
            <person name="Jia H.M."/>
            <person name="Jia H.J."/>
            <person name="Cai Q.L."/>
            <person name="Wang Y."/>
            <person name="Zhao H.B."/>
            <person name="Yang W.F."/>
            <person name="Wang G.Y."/>
            <person name="Li Y.H."/>
            <person name="Zhan D.L."/>
            <person name="Shen Y.T."/>
            <person name="Niu Q.F."/>
            <person name="Chang L."/>
            <person name="Qiu J."/>
            <person name="Zhao L."/>
            <person name="Xie H.B."/>
            <person name="Fu W.Y."/>
            <person name="Jin J."/>
            <person name="Li X.W."/>
            <person name="Jiao Y."/>
            <person name="Zhou C.C."/>
            <person name="Tu T."/>
            <person name="Chai C.Y."/>
            <person name="Gao J.L."/>
            <person name="Fan L.J."/>
            <person name="van de Weg E."/>
            <person name="Wang J.Y."/>
            <person name="Gao Z.S."/>
        </authorList>
    </citation>
    <scope>NUCLEOTIDE SEQUENCE [LARGE SCALE GENOMIC DNA]</scope>
    <source>
        <tissue evidence="1">Leaves</tissue>
    </source>
</reference>
<accession>A0A6A1WCX9</accession>
<organism evidence="1 2">
    <name type="scientific">Morella rubra</name>
    <name type="common">Chinese bayberry</name>
    <dbReference type="NCBI Taxonomy" id="262757"/>
    <lineage>
        <taxon>Eukaryota</taxon>
        <taxon>Viridiplantae</taxon>
        <taxon>Streptophyta</taxon>
        <taxon>Embryophyta</taxon>
        <taxon>Tracheophyta</taxon>
        <taxon>Spermatophyta</taxon>
        <taxon>Magnoliopsida</taxon>
        <taxon>eudicotyledons</taxon>
        <taxon>Gunneridae</taxon>
        <taxon>Pentapetalae</taxon>
        <taxon>rosids</taxon>
        <taxon>fabids</taxon>
        <taxon>Fagales</taxon>
        <taxon>Myricaceae</taxon>
        <taxon>Morella</taxon>
    </lineage>
</organism>
<protein>
    <submittedName>
        <fullName evidence="1">Uncharacterized protein</fullName>
    </submittedName>
</protein>
<dbReference type="EMBL" id="RXIC02000020">
    <property type="protein sequence ID" value="KAB1223152.1"/>
    <property type="molecule type" value="Genomic_DNA"/>
</dbReference>
<proteinExistence type="predicted"/>
<dbReference type="OrthoDB" id="1869436at2759"/>
<gene>
    <name evidence="1" type="ORF">CJ030_MR2G016453</name>
</gene>
<name>A0A6A1WCX9_9ROSI</name>
<comment type="caution">
    <text evidence="1">The sequence shown here is derived from an EMBL/GenBank/DDBJ whole genome shotgun (WGS) entry which is preliminary data.</text>
</comment>
<keyword evidence="2" id="KW-1185">Reference proteome</keyword>
<dbReference type="AlphaFoldDB" id="A0A6A1WCX9"/>
<evidence type="ECO:0000313" key="1">
    <source>
        <dbReference type="EMBL" id="KAB1223152.1"/>
    </source>
</evidence>
<sequence>MFRIKYGRGSTCGIALLKACTRGKLIVHIPDGRTGGDDKDDFQLDYDRVEDRITVICMMNTAYRTHRNRMYQHYSEKMEALQLQHESEGKPYTEVEIFAEVLGTKAGYVRGLGCSVRSIGSSSSNFVH</sequence>